<dbReference type="CDD" id="cd02968">
    <property type="entry name" value="SCO"/>
    <property type="match status" value="1"/>
</dbReference>
<dbReference type="PANTHER" id="PTHR12151">
    <property type="entry name" value="ELECTRON TRANSPORT PROTIN SCO1/SENC FAMILY MEMBER"/>
    <property type="match status" value="1"/>
</dbReference>
<protein>
    <submittedName>
        <fullName evidence="7">SCO family protein</fullName>
    </submittedName>
</protein>
<evidence type="ECO:0000256" key="2">
    <source>
        <dbReference type="ARBA" id="ARBA00023008"/>
    </source>
</evidence>
<feature type="signal peptide" evidence="5">
    <location>
        <begin position="1"/>
        <end position="19"/>
    </location>
</feature>
<dbReference type="InterPro" id="IPR013766">
    <property type="entry name" value="Thioredoxin_domain"/>
</dbReference>
<evidence type="ECO:0000256" key="5">
    <source>
        <dbReference type="SAM" id="SignalP"/>
    </source>
</evidence>
<comment type="caution">
    <text evidence="7">The sequence shown here is derived from an EMBL/GenBank/DDBJ whole genome shotgun (WGS) entry which is preliminary data.</text>
</comment>
<keyword evidence="2 3" id="KW-0186">Copper</keyword>
<dbReference type="SUPFAM" id="SSF52833">
    <property type="entry name" value="Thioredoxin-like"/>
    <property type="match status" value="1"/>
</dbReference>
<keyword evidence="4" id="KW-1015">Disulfide bond</keyword>
<feature type="binding site" evidence="3">
    <location>
        <position position="67"/>
    </location>
    <ligand>
        <name>Cu cation</name>
        <dbReference type="ChEBI" id="CHEBI:23378"/>
    </ligand>
</feature>
<reference evidence="7 8" key="1">
    <citation type="journal article" date="2009" name="Int. J. Syst. Evol. Microbiol.">
        <title>Paenibacillus contaminans sp. nov., isolated from a contaminated laboratory plate.</title>
        <authorList>
            <person name="Chou J.H."/>
            <person name="Lee J.H."/>
            <person name="Lin M.C."/>
            <person name="Chang P.S."/>
            <person name="Arun A.B."/>
            <person name="Young C.C."/>
            <person name="Chen W.M."/>
        </authorList>
    </citation>
    <scope>NUCLEOTIDE SEQUENCE [LARGE SCALE GENOMIC DNA]</scope>
    <source>
        <strain evidence="7 8">CKOBP-6</strain>
    </source>
</reference>
<feature type="disulfide bond" description="Redox-active" evidence="4">
    <location>
        <begin position="63"/>
        <end position="67"/>
    </location>
</feature>
<dbReference type="OrthoDB" id="9811998at2"/>
<sequence length="190" mass="21186">MKKSMMLILVCLLAVFAAACGNGKNRLHIPVEPFQFTDQNGQPFALSDLNGKVWITDVVFTHCMTVCPAMTANMAKLQGKLKEAGVEAELVSFSIDPDKDDPEALRTYLGKFDADFANWHALTGYTFDEIKSFLLKSFKSYISRDTATDQIIHSTSFFLVDRSGTVVAKYDGALDTPYERIIKDIKALDR</sequence>
<keyword evidence="3" id="KW-0479">Metal-binding</keyword>
<evidence type="ECO:0000256" key="1">
    <source>
        <dbReference type="ARBA" id="ARBA00010996"/>
    </source>
</evidence>
<keyword evidence="8" id="KW-1185">Reference proteome</keyword>
<evidence type="ECO:0000259" key="6">
    <source>
        <dbReference type="PROSITE" id="PS51352"/>
    </source>
</evidence>
<accession>A0A329LS20</accession>
<keyword evidence="5" id="KW-0732">Signal</keyword>
<dbReference type="InterPro" id="IPR036249">
    <property type="entry name" value="Thioredoxin-like_sf"/>
</dbReference>
<dbReference type="GO" id="GO:0046872">
    <property type="term" value="F:metal ion binding"/>
    <property type="evidence" value="ECO:0007669"/>
    <property type="project" value="UniProtKB-KW"/>
</dbReference>
<evidence type="ECO:0000313" key="8">
    <source>
        <dbReference type="Proteomes" id="UP000250369"/>
    </source>
</evidence>
<gene>
    <name evidence="7" type="ORF">DQG23_39585</name>
</gene>
<feature type="binding site" evidence="3">
    <location>
        <position position="153"/>
    </location>
    <ligand>
        <name>Cu cation</name>
        <dbReference type="ChEBI" id="CHEBI:23378"/>
    </ligand>
</feature>
<evidence type="ECO:0000256" key="4">
    <source>
        <dbReference type="PIRSR" id="PIRSR603782-2"/>
    </source>
</evidence>
<organism evidence="7 8">
    <name type="scientific">Paenibacillus contaminans</name>
    <dbReference type="NCBI Taxonomy" id="450362"/>
    <lineage>
        <taxon>Bacteria</taxon>
        <taxon>Bacillati</taxon>
        <taxon>Bacillota</taxon>
        <taxon>Bacilli</taxon>
        <taxon>Bacillales</taxon>
        <taxon>Paenibacillaceae</taxon>
        <taxon>Paenibacillus</taxon>
    </lineage>
</organism>
<dbReference type="Proteomes" id="UP000250369">
    <property type="component" value="Unassembled WGS sequence"/>
</dbReference>
<name>A0A329LS20_9BACL</name>
<dbReference type="EMBL" id="QMFB01000050">
    <property type="protein sequence ID" value="RAV09403.1"/>
    <property type="molecule type" value="Genomic_DNA"/>
</dbReference>
<dbReference type="Pfam" id="PF02630">
    <property type="entry name" value="SCO1-SenC"/>
    <property type="match status" value="1"/>
</dbReference>
<dbReference type="AlphaFoldDB" id="A0A329LS20"/>
<evidence type="ECO:0000256" key="3">
    <source>
        <dbReference type="PIRSR" id="PIRSR603782-1"/>
    </source>
</evidence>
<feature type="binding site" evidence="3">
    <location>
        <position position="63"/>
    </location>
    <ligand>
        <name>Cu cation</name>
        <dbReference type="ChEBI" id="CHEBI:23378"/>
    </ligand>
</feature>
<dbReference type="RefSeq" id="WP_113036570.1">
    <property type="nucleotide sequence ID" value="NZ_QMFB01000050.1"/>
</dbReference>
<evidence type="ECO:0000313" key="7">
    <source>
        <dbReference type="EMBL" id="RAV09403.1"/>
    </source>
</evidence>
<dbReference type="InterPro" id="IPR003782">
    <property type="entry name" value="SCO1/SenC"/>
</dbReference>
<feature type="chain" id="PRO_5016320623" evidence="5">
    <location>
        <begin position="20"/>
        <end position="190"/>
    </location>
</feature>
<dbReference type="PROSITE" id="PS51257">
    <property type="entry name" value="PROKAR_LIPOPROTEIN"/>
    <property type="match status" value="1"/>
</dbReference>
<dbReference type="Gene3D" id="3.40.30.10">
    <property type="entry name" value="Glutaredoxin"/>
    <property type="match status" value="1"/>
</dbReference>
<dbReference type="PROSITE" id="PS51352">
    <property type="entry name" value="THIOREDOXIN_2"/>
    <property type="match status" value="1"/>
</dbReference>
<proteinExistence type="inferred from homology"/>
<dbReference type="PANTHER" id="PTHR12151:SF25">
    <property type="entry name" value="LINALOOL DEHYDRATASE_ISOMERASE DOMAIN-CONTAINING PROTEIN"/>
    <property type="match status" value="1"/>
</dbReference>
<comment type="similarity">
    <text evidence="1">Belongs to the SCO1/2 family.</text>
</comment>
<feature type="domain" description="Thioredoxin" evidence="6">
    <location>
        <begin position="25"/>
        <end position="190"/>
    </location>
</feature>